<dbReference type="GO" id="GO:0006508">
    <property type="term" value="P:proteolysis"/>
    <property type="evidence" value="ECO:0007669"/>
    <property type="project" value="UniProtKB-KW"/>
</dbReference>
<dbReference type="InterPro" id="IPR038765">
    <property type="entry name" value="Papain-like_cys_pep_sf"/>
</dbReference>
<dbReference type="GO" id="GO:0008234">
    <property type="term" value="F:cysteine-type peptidase activity"/>
    <property type="evidence" value="ECO:0007669"/>
    <property type="project" value="UniProtKB-KW"/>
</dbReference>
<name>A0A9Y1N8V8_9BETA</name>
<keyword evidence="8" id="KW-0378">Hydrolase</keyword>
<keyword evidence="4" id="KW-1130">Modulation of host ubiquitin pathway by virus</keyword>
<dbReference type="EMBL" id="OP429141">
    <property type="protein sequence ID" value="WEG71560.1"/>
    <property type="molecule type" value="Genomic_DNA"/>
</dbReference>
<evidence type="ECO:0000259" key="15">
    <source>
        <dbReference type="PROSITE" id="PS51521"/>
    </source>
</evidence>
<evidence type="ECO:0000256" key="4">
    <source>
        <dbReference type="ARBA" id="ARBA00022662"/>
    </source>
</evidence>
<keyword evidence="3" id="KW-0945">Host-virus interaction</keyword>
<gene>
    <name evidence="16" type="primary">M48</name>
</gene>
<evidence type="ECO:0000256" key="11">
    <source>
        <dbReference type="ARBA" id="ARBA00022876"/>
    </source>
</evidence>
<feature type="compositionally biased region" description="Basic and acidic residues" evidence="14">
    <location>
        <begin position="242"/>
        <end position="258"/>
    </location>
</feature>
<accession>A0A9Y1N8V8</accession>
<evidence type="ECO:0000256" key="5">
    <source>
        <dbReference type="ARBA" id="ARBA00022670"/>
    </source>
</evidence>
<evidence type="ECO:0000256" key="10">
    <source>
        <dbReference type="ARBA" id="ARBA00022844"/>
    </source>
</evidence>
<dbReference type="GO" id="GO:0044423">
    <property type="term" value="C:virion component"/>
    <property type="evidence" value="ECO:0007669"/>
    <property type="project" value="UniProtKB-KW"/>
</dbReference>
<reference evidence="16" key="2">
    <citation type="submission" date="2023-06" db="EMBL/GenBank/DDBJ databases">
        <title>Isolation and genome sequencing of cytomegaloviruses from Natal multimammate mice (Mastomys natalensis).</title>
        <authorList>
            <person name="Jarvis M.A."/>
            <person name="Davison A.J."/>
        </authorList>
    </citation>
    <scope>NUCLEOTIDE SEQUENCE</scope>
    <source>
        <strain evidence="16">Mnat2</strain>
    </source>
</reference>
<protein>
    <submittedName>
        <fullName evidence="16">Large tegument protein</fullName>
    </submittedName>
</protein>
<keyword evidence="10" id="KW-0946">Virion</keyword>
<feature type="domain" description="Peptidase C76" evidence="15">
    <location>
        <begin position="3"/>
        <end position="223"/>
    </location>
</feature>
<evidence type="ECO:0000256" key="6">
    <source>
        <dbReference type="ARBA" id="ARBA00022737"/>
    </source>
</evidence>
<keyword evidence="9" id="KW-0788">Thiol protease</keyword>
<evidence type="ECO:0000256" key="1">
    <source>
        <dbReference type="ARBA" id="ARBA00022562"/>
    </source>
</evidence>
<feature type="region of interest" description="Disordered" evidence="14">
    <location>
        <begin position="236"/>
        <end position="258"/>
    </location>
</feature>
<evidence type="ECO:0000256" key="8">
    <source>
        <dbReference type="ARBA" id="ARBA00022801"/>
    </source>
</evidence>
<keyword evidence="5" id="KW-0645">Protease</keyword>
<keyword evidence="7" id="KW-0833">Ubl conjugation pathway</keyword>
<proteinExistence type="predicted"/>
<feature type="coiled-coil region" evidence="13">
    <location>
        <begin position="618"/>
        <end position="681"/>
    </location>
</feature>
<evidence type="ECO:0000313" key="16">
    <source>
        <dbReference type="EMBL" id="WEG71560.1"/>
    </source>
</evidence>
<evidence type="ECO:0000256" key="9">
    <source>
        <dbReference type="ARBA" id="ARBA00022807"/>
    </source>
</evidence>
<keyword evidence="1" id="KW-1048">Host nucleus</keyword>
<evidence type="ECO:0000256" key="7">
    <source>
        <dbReference type="ARBA" id="ARBA00022786"/>
    </source>
</evidence>
<evidence type="ECO:0000256" key="14">
    <source>
        <dbReference type="SAM" id="MobiDB-lite"/>
    </source>
</evidence>
<evidence type="ECO:0000256" key="12">
    <source>
        <dbReference type="ARBA" id="ARBA00023200"/>
    </source>
</evidence>
<keyword evidence="6" id="KW-0677">Repeat</keyword>
<evidence type="ECO:0000256" key="3">
    <source>
        <dbReference type="ARBA" id="ARBA00022581"/>
    </source>
</evidence>
<dbReference type="InterPro" id="IPR006928">
    <property type="entry name" value="Herpes_teg_USP"/>
</dbReference>
<keyword evidence="12" id="KW-1035">Host cytoplasm</keyword>
<keyword evidence="2" id="KW-0920">Virion tegument</keyword>
<keyword evidence="11" id="KW-1127">Modulation of host ubiquitin pathway by viral deubiquitinase</keyword>
<reference evidence="16" key="1">
    <citation type="submission" date="2022-09" db="EMBL/GenBank/DDBJ databases">
        <authorList>
            <person name="Vucak M."/>
            <person name="Davison A.J."/>
        </authorList>
    </citation>
    <scope>NUCLEOTIDE SEQUENCE</scope>
    <source>
        <strain evidence="16">Mnat2</strain>
    </source>
</reference>
<keyword evidence="13" id="KW-0175">Coiled coil</keyword>
<organism evidence="16">
    <name type="scientific">Mastomys natalensis cytomegalovirus 2</name>
    <dbReference type="NCBI Taxonomy" id="2973540"/>
    <lineage>
        <taxon>Viruses</taxon>
        <taxon>Duplodnaviria</taxon>
        <taxon>Heunggongvirae</taxon>
        <taxon>Peploviricota</taxon>
        <taxon>Herviviricetes</taxon>
        <taxon>Herpesvirales</taxon>
        <taxon>Orthoherpesviridae</taxon>
        <taxon>Betaherpesvirinae</taxon>
        <taxon>Muromegalovirus</taxon>
    </lineage>
</organism>
<evidence type="ECO:0000256" key="13">
    <source>
        <dbReference type="SAM" id="Coils"/>
    </source>
</evidence>
<sequence>MKIIKASRDQSDPVYGPRAGNQCMSNCFIFLHTIFLNDVQTVLDKDYLDIVLDNGAKLDAATELRLQKQSGTHHIHRLESEISNIIDSSVGITGHALSRPFNGTAETQDLGGYKCLGILDFLTYAKTKPLPTYIIITVGAHTRGIILTQENTLVFDPHTTDMSKEAAVYVCDDFNEVISVLAFFGTLIGDFYYDATIIYFIACETTSISPSDLLVKIMDKYKDPDIDVRDTALPVQGTQDETEQRLSKKRRASDAISKESIKTSRRTRRMLKVPSTILDVISDNLQTIESFNSSTKTFSDTVGGEWTIYHENDSFHTEYFTNVARQLLANNIDKYISLNKVTDRGIIQEFEDLMGLSEEMDNTITIIRNNDLLAPLLYKHHISQKLSHLSQTDALLATKILSLFTSAANNDFNAVSSWLEQLLENIPIENSSITEKELTKFIENNPIPSANEYVCLTQTHVKTLSGTLSAKRAALKERYEENDSTYRKTLDAISKLGLASNAAEAIRASIIDHLDDEQTLSLQKAAEAYFHTAYESSSAKMNDLLNNNHNRIITGFLPDSEIAEFLKYMTSVLENVHSLRLVNLLKKDMVKKLDQINEDILYLRDAKIKLNVTPSDPITKLRSEYEAARKEISDEETRIKEIIENMEDMITDVGDSSSETLNMLQAQIQEVENMAVDESDAERTDRLMHALTSLNEDGKKSVDFIQNLSASTIPSQSEIKSFKTLRRVLEVNTDLRNHYIETITKMIGNVLTQISDGNPPADDILLKITTMIEQLPYGNLQDELSTSTDIISQMSRRIRYSIHQKHSPQSLEDIIDFFSEHSTAIKNVAKTSWGKNMVPIYQKINKEYAKKIEEYHESEWLKRVKSTEIDSPETAQKLIESAPNKTILEKVESDIHSRLKKRMEAEADKRSADLKRLYEDMRKKLQSDLKVISDSFASNTPSIFSSIDLKGSQISLNKLTKDDQSVQIKTFNENLIKSLTTTTSELTTVEKTMVLTILKKIDPHTAMQTGHGSQKHTETLLRNTDSLLMHTDLLFSETDRVLKTIARRLMNINHMRLNWRDPMLAFTPTSYLTSYKTYLELVDEVKRVVDRTKKNLDTTYNNVSNNIHDNTTQSDVTIKEHDPFSAMFKDNVKTQSDPFNTELEKMIKSHESEIKDIIADLNLKLKTKLERHIAKRNSQEMRWRDLVTQHRIRVPEGLEIDTPKLISDTVLSINKVLLMSENTLPYITAKRALEWTSSFILDAINEKKNTESTTLVPQLATLFDRCNDIIKKIDEKVSYNTRLETETLSTSESTKDSLHELQMIMGQLDPKRIVGGEKRYKTLHETLLAKQNRLSYVEEIEKLSAKYFELSRDIRGVKYGLDFNAQIQKIHNIRYELTPFKKDHPVKDASFPDETSPDDISIASISVGLSALERYVSAQRSLLENLISSQPLVSLVEDIPTFVQQTEVQDKEGRNRTDIAKISTCDVNTPLYRCTDVFGERRIMTSKGIQLYLYATHGNFLFESFSHIRHKSVGHAKDQSSEVVTRRYKSVTVIASIAATLQTFWNEIARYDIRDLLDGMYVTDDKRINTVINLKLFVYVLTVAWSESVLPPEPGQPEFAHTKEMNLLDFTTLMTALYPEYVYGVTTSSINNTLSALTSRIDRKTADIAMNTYENPPPYDMCDLKAFCINTKLWKQENIKSIMWTTDLVKQICTSYPKNKNPLQSTKLFQYMLAIRILPRDILKCIWTQFRPKYAYGISSLEDFVYILSDLFFRPYSTGTETMSGHLQTGEKIERQIVLKHKLSFALLDDFTNNDTLIDYLLGSFVFNIPITCGIYVANLLNGHYQLIVRHLENVPHDPDFTKVVRSRDLTFSQIPWMRTVQNAVERSWFSIQEERLRDLLQNPSLPDRLPLIIYDSSTNYVVSTVMPPHKNTPHEPIYITVKNPFSSIRIPTTHVNDDQTTLSAVPIDIDFIRRDPPRLNGTSETISDTQHGDSVPDKTLNEPLFSQTEVSTIVPKDTITTISDESVSYSFKVHPFRALSTAIRAAITILRETKIQLETFETDVCETIRRMKILYLH</sequence>
<dbReference type="GO" id="GO:0039648">
    <property type="term" value="P:symbiont-mediated perturbation of host ubiquitin-like protein modification"/>
    <property type="evidence" value="ECO:0007669"/>
    <property type="project" value="UniProtKB-KW"/>
</dbReference>
<dbReference type="PROSITE" id="PS51521">
    <property type="entry name" value="HTUSP"/>
    <property type="match status" value="1"/>
</dbReference>
<dbReference type="Gene3D" id="3.90.70.120">
    <property type="match status" value="1"/>
</dbReference>
<evidence type="ECO:0000256" key="2">
    <source>
        <dbReference type="ARBA" id="ARBA00022580"/>
    </source>
</evidence>
<dbReference type="SUPFAM" id="SSF54001">
    <property type="entry name" value="Cysteine proteinases"/>
    <property type="match status" value="1"/>
</dbReference>
<dbReference type="Pfam" id="PF04843">
    <property type="entry name" value="Herpes_teg_N"/>
    <property type="match status" value="1"/>
</dbReference>